<name>A0A346Y5U7_9ACTN</name>
<keyword evidence="2" id="KW-1185">Reference proteome</keyword>
<protein>
    <submittedName>
        <fullName evidence="1">Uncharacterized protein</fullName>
    </submittedName>
</protein>
<gene>
    <name evidence="1" type="ORF">DVS28_b0074</name>
</gene>
<reference evidence="1 2" key="1">
    <citation type="submission" date="2018-09" db="EMBL/GenBank/DDBJ databases">
        <title>Complete genome sequence of Euzebya sp. DY32-46 isolated from seawater of Pacific Ocean.</title>
        <authorList>
            <person name="Xu L."/>
            <person name="Wu Y.-H."/>
            <person name="Xu X.-W."/>
        </authorList>
    </citation>
    <scope>NUCLEOTIDE SEQUENCE [LARGE SCALE GENOMIC DNA]</scope>
    <source>
        <strain evidence="1 2">DY32-46</strain>
        <plasmid evidence="2">pedy32-46i</plasmid>
    </source>
</reference>
<dbReference type="RefSeq" id="WP_114594458.1">
    <property type="nucleotide sequence ID" value="NZ_CP031166.1"/>
</dbReference>
<dbReference type="OrthoDB" id="3723842at2"/>
<accession>A0A346Y5U7</accession>
<geneLocation type="plasmid" evidence="2">
    <name>pedy32-46i</name>
</geneLocation>
<dbReference type="EMBL" id="CP031166">
    <property type="protein sequence ID" value="AXV09844.1"/>
    <property type="molecule type" value="Genomic_DNA"/>
</dbReference>
<dbReference type="Proteomes" id="UP000264006">
    <property type="component" value="Plasmid pEDY32-46I"/>
</dbReference>
<evidence type="ECO:0000313" key="1">
    <source>
        <dbReference type="EMBL" id="AXV09844.1"/>
    </source>
</evidence>
<proteinExistence type="predicted"/>
<sequence length="170" mass="18211">MIPATIDLPADIAERVLVNGLPADDAAWLSSRHLPDPTTGLRRHGISSDALAWHAAAGRPISDREAPSDPSDLAACYLTWAAAPDHRRPAMHDTLHRWAAHVGGRYDLTELVDRLAHLGPLPGVTADGQTAADDALPTGRQWVNPILRSGDPTCAACRNAGDWCADHLPY</sequence>
<dbReference type="AlphaFoldDB" id="A0A346Y5U7"/>
<keyword evidence="1" id="KW-0614">Plasmid</keyword>
<organism evidence="1 2">
    <name type="scientific">Euzebya pacifica</name>
    <dbReference type="NCBI Taxonomy" id="1608957"/>
    <lineage>
        <taxon>Bacteria</taxon>
        <taxon>Bacillati</taxon>
        <taxon>Actinomycetota</taxon>
        <taxon>Nitriliruptoria</taxon>
        <taxon>Euzebyales</taxon>
    </lineage>
</organism>
<evidence type="ECO:0000313" key="2">
    <source>
        <dbReference type="Proteomes" id="UP000264006"/>
    </source>
</evidence>
<dbReference type="KEGG" id="euz:DVS28_b0074"/>